<comment type="subcellular location">
    <subcellularLocation>
        <location evidence="1">Membrane</location>
    </subcellularLocation>
</comment>
<name>A0A1F7U156_9BACT</name>
<feature type="domain" description="Penicillin-binding protein dimerisation" evidence="4">
    <location>
        <begin position="30"/>
        <end position="183"/>
    </location>
</feature>
<evidence type="ECO:0000256" key="2">
    <source>
        <dbReference type="ARBA" id="ARBA00023136"/>
    </source>
</evidence>
<feature type="non-terminal residue" evidence="5">
    <location>
        <position position="1"/>
    </location>
</feature>
<proteinExistence type="predicted"/>
<reference evidence="5 6" key="1">
    <citation type="journal article" date="2016" name="Nat. Commun.">
        <title>Thousands of microbial genomes shed light on interconnected biogeochemical processes in an aquifer system.</title>
        <authorList>
            <person name="Anantharaman K."/>
            <person name="Brown C.T."/>
            <person name="Hug L.A."/>
            <person name="Sharon I."/>
            <person name="Castelle C.J."/>
            <person name="Probst A.J."/>
            <person name="Thomas B.C."/>
            <person name="Singh A."/>
            <person name="Wilkins M.J."/>
            <person name="Karaoz U."/>
            <person name="Brodie E.L."/>
            <person name="Williams K.H."/>
            <person name="Hubbard S.S."/>
            <person name="Banfield J.F."/>
        </authorList>
    </citation>
    <scope>NUCLEOTIDE SEQUENCE [LARGE SCALE GENOMIC DNA]</scope>
</reference>
<gene>
    <name evidence="5" type="ORF">A3C17_01820</name>
</gene>
<organism evidence="5 6">
    <name type="scientific">Candidatus Uhrbacteria bacterium RIFCSPHIGHO2_02_FULL_53_13</name>
    <dbReference type="NCBI Taxonomy" id="1802389"/>
    <lineage>
        <taxon>Bacteria</taxon>
        <taxon>Candidatus Uhriibacteriota</taxon>
    </lineage>
</organism>
<dbReference type="SUPFAM" id="SSF56601">
    <property type="entry name" value="beta-lactamase/transpeptidase-like"/>
    <property type="match status" value="1"/>
</dbReference>
<protein>
    <recommendedName>
        <fullName evidence="7">Penicillin-binding protein transpeptidase domain-containing protein</fullName>
    </recommendedName>
</protein>
<dbReference type="GO" id="GO:0008658">
    <property type="term" value="F:penicillin binding"/>
    <property type="evidence" value="ECO:0007669"/>
    <property type="project" value="InterPro"/>
</dbReference>
<dbReference type="Gene3D" id="3.30.450.330">
    <property type="match status" value="1"/>
</dbReference>
<evidence type="ECO:0000313" key="6">
    <source>
        <dbReference type="Proteomes" id="UP000177097"/>
    </source>
</evidence>
<evidence type="ECO:0000313" key="5">
    <source>
        <dbReference type="EMBL" id="OGL71995.1"/>
    </source>
</evidence>
<evidence type="ECO:0000259" key="3">
    <source>
        <dbReference type="Pfam" id="PF00905"/>
    </source>
</evidence>
<dbReference type="Gene3D" id="3.40.710.10">
    <property type="entry name" value="DD-peptidase/beta-lactamase superfamily"/>
    <property type="match status" value="1"/>
</dbReference>
<dbReference type="InterPro" id="IPR012338">
    <property type="entry name" value="Beta-lactam/transpept-like"/>
</dbReference>
<dbReference type="InterPro" id="IPR005311">
    <property type="entry name" value="PBP_dimer"/>
</dbReference>
<comment type="caution">
    <text evidence="5">The sequence shown here is derived from an EMBL/GenBank/DDBJ whole genome shotgun (WGS) entry which is preliminary data.</text>
</comment>
<dbReference type="PANTHER" id="PTHR30627:SF1">
    <property type="entry name" value="PEPTIDOGLYCAN D,D-TRANSPEPTIDASE FTSI"/>
    <property type="match status" value="1"/>
</dbReference>
<dbReference type="Pfam" id="PF03717">
    <property type="entry name" value="PBP_dimer"/>
    <property type="match status" value="1"/>
</dbReference>
<dbReference type="InterPro" id="IPR001460">
    <property type="entry name" value="PCN-bd_Tpept"/>
</dbReference>
<dbReference type="GO" id="GO:0071555">
    <property type="term" value="P:cell wall organization"/>
    <property type="evidence" value="ECO:0007669"/>
    <property type="project" value="TreeGrafter"/>
</dbReference>
<dbReference type="Pfam" id="PF00905">
    <property type="entry name" value="Transpeptidase"/>
    <property type="match status" value="1"/>
</dbReference>
<sequence length="561" mass="60847">IGLRLWQLQVAQYQTLASEATEQRMLYRNIAAKRGEIYATERTADGSERRVALAVNRKAYNVYADTRSVQNAERTATLLSDLIGLPATDLVTSLSKPNDPYVLLKRRVLEDTAEEIRKLALPGIGLEETVERFYPNNTIGSHVVGFVTYGDQGLHGQYGIEGRLDKLLAGTSGTIRSERDAQGIWIALADRQLSPVVNGSTMVLTIDWTIQFTACRALDEWVAKHGADGGSVVVVNPKTGAILAMCGTPDYNPNTYNETQHLSMFNNPATFLDYEPGSIFKPITMAAALDQQKVTPDTTYTDEGFVRFGANVIKNSDGQAHGVQTMTSVLNQSLNTGAIFVMRTIGASVFRKYVEDFGFGGTTGVELSQEAAGNIKPLYQKNEIYSATASFGQGLTVTPLQMVMAYAAIANGGTLVQPYLVREIDHPDGTREIPQPVTIRRVMAERTATLLSGMLVSVVEHGHGKRAGVPGYFIAGKTGTAQVPSKNASGYEPGVTIGSFVGFGPVEDPRFAMIIRIDRPRDVQFAESSAAPLFGEIAKAILQYYEVAPRANTPATHPSKP</sequence>
<evidence type="ECO:0000259" key="4">
    <source>
        <dbReference type="Pfam" id="PF03717"/>
    </source>
</evidence>
<dbReference type="Gene3D" id="3.90.1310.10">
    <property type="entry name" value="Penicillin-binding protein 2a (Domain 2)"/>
    <property type="match status" value="1"/>
</dbReference>
<dbReference type="InterPro" id="IPR050515">
    <property type="entry name" value="Beta-lactam/transpept"/>
</dbReference>
<evidence type="ECO:0000256" key="1">
    <source>
        <dbReference type="ARBA" id="ARBA00004370"/>
    </source>
</evidence>
<dbReference type="Proteomes" id="UP000177097">
    <property type="component" value="Unassembled WGS sequence"/>
</dbReference>
<dbReference type="GO" id="GO:0005886">
    <property type="term" value="C:plasma membrane"/>
    <property type="evidence" value="ECO:0007669"/>
    <property type="project" value="TreeGrafter"/>
</dbReference>
<dbReference type="SUPFAM" id="SSF56519">
    <property type="entry name" value="Penicillin binding protein dimerisation domain"/>
    <property type="match status" value="1"/>
</dbReference>
<feature type="domain" description="Penicillin-binding protein transpeptidase" evidence="3">
    <location>
        <begin position="230"/>
        <end position="538"/>
    </location>
</feature>
<dbReference type="EMBL" id="MGDX01000003">
    <property type="protein sequence ID" value="OGL71995.1"/>
    <property type="molecule type" value="Genomic_DNA"/>
</dbReference>
<dbReference type="PANTHER" id="PTHR30627">
    <property type="entry name" value="PEPTIDOGLYCAN D,D-TRANSPEPTIDASE"/>
    <property type="match status" value="1"/>
</dbReference>
<keyword evidence="2" id="KW-0472">Membrane</keyword>
<evidence type="ECO:0008006" key="7">
    <source>
        <dbReference type="Google" id="ProtNLM"/>
    </source>
</evidence>
<dbReference type="STRING" id="1802389.A3C17_01820"/>
<accession>A0A1F7U156</accession>
<dbReference type="AlphaFoldDB" id="A0A1F7U156"/>
<dbReference type="InterPro" id="IPR036138">
    <property type="entry name" value="PBP_dimer_sf"/>
</dbReference>